<proteinExistence type="inferred from homology"/>
<evidence type="ECO:0000256" key="1">
    <source>
        <dbReference type="ARBA" id="ARBA00004479"/>
    </source>
</evidence>
<dbReference type="SUPFAM" id="SSF53300">
    <property type="entry name" value="vWA-like"/>
    <property type="match status" value="1"/>
</dbReference>
<dbReference type="InterPro" id="IPR036465">
    <property type="entry name" value="vWFA_dom_sf"/>
</dbReference>
<evidence type="ECO:0000256" key="3">
    <source>
        <dbReference type="ARBA" id="ARBA00022448"/>
    </source>
</evidence>
<sequence length="910" mass="102638">MFCDLMCESERETELEFVDDLNFKNKVNYSSSAVQIPTDIYKGSPVILNELNWTQALERVFIENRREDSSLRWQVFGSATGVTRYYPATPWRAPNKIDLPQVSPLSVLLLRFCRSGSVSGLTLKLMKTSVVEMLDTLSDDDYVNVARFNEKADAVVPCFRTLVQANVRNKKIFKEAVMHMQAKGTTDYKSGFTFAFEQLLNSSAPRANCNKMIMMFTDGGEDRAQEIFEKYNWPNKTVRVFTFSVGQHNYDVTPLQWIACANKGYYFEIPSIGAIRINTQEYLDVLGRPMVLAGPKAKQVQWTNVYQDALGLGLVITGTMPVFNLTADTVSSQNQLILGVMGVDIAINEIKKKTPTYRLGANGYTFAIDPNGYVLLHPNLRPKIINFREPVTLDFLDAELEDSNKEEIRRQMIDGRSGQRKIKTLIKSVDELLFTHNSPLLCPLLFPDNLPLSVADFESLLPNSFESEGHVFIAPREYCNDLELSNNNTEFLLNFIALMEKVTPDSKQCDNLLLHNLILDTGIIRQLVDKVWKNKDLNTYGFLAVFAATDGGITRVFPNKAAETWEEDPEPFNASYYRRSLDNKGYIFRADELLNPENDTIGILVSTAVEITIGGKAIKPAVVGVKLDLEAWTDKFKILASNHTDNRQGSNTCGPNRGCEMDCEANSDDLLCYLIDDGGFLIMSNQKDDWNKVGMFFSDVDPYLMYALYNNSFYNRKQSFDYQSVCERMPNSEAGAAPRGVFVPTIADFVNLAWWTSAAVTSVTCVSLCSGDAADEVDAEGIDSKERSCVMIQTQYYLSNLSSSYNILQDCGNCSRLIHAKRINNTNLLFVVAEKMPCNTCEIEKLSQEEEEFKEENPCEEMAVARYRKGPSTCFDNNVAVRFSDTISISTNKNKQAAWCDIHKLVRLKK</sequence>
<dbReference type="InterPro" id="IPR013608">
    <property type="entry name" value="VWA_N"/>
</dbReference>
<feature type="domain" description="VWFA" evidence="17">
    <location>
        <begin position="107"/>
        <end position="286"/>
    </location>
</feature>
<keyword evidence="14" id="KW-1015">Disulfide bond</keyword>
<dbReference type="InterPro" id="IPR051173">
    <property type="entry name" value="Ca_channel_alpha-2/delta"/>
</dbReference>
<evidence type="ECO:0000256" key="15">
    <source>
        <dbReference type="ARBA" id="ARBA00023180"/>
    </source>
</evidence>
<keyword evidence="3" id="KW-0813">Transport</keyword>
<dbReference type="PROSITE" id="PS50234">
    <property type="entry name" value="VWFA"/>
    <property type="match status" value="1"/>
</dbReference>
<accession>A0A4W6CIM4</accession>
<protein>
    <submittedName>
        <fullName evidence="18">Calcium channel, voltage-dependent, alpha 2/delta subunit 2a</fullName>
    </submittedName>
</protein>
<name>A0A4W6CIM4_LATCA</name>
<organism evidence="18 19">
    <name type="scientific">Lates calcarifer</name>
    <name type="common">Barramundi</name>
    <name type="synonym">Holocentrus calcarifer</name>
    <dbReference type="NCBI Taxonomy" id="8187"/>
    <lineage>
        <taxon>Eukaryota</taxon>
        <taxon>Metazoa</taxon>
        <taxon>Chordata</taxon>
        <taxon>Craniata</taxon>
        <taxon>Vertebrata</taxon>
        <taxon>Euteleostomi</taxon>
        <taxon>Actinopterygii</taxon>
        <taxon>Neopterygii</taxon>
        <taxon>Teleostei</taxon>
        <taxon>Neoteleostei</taxon>
        <taxon>Acanthomorphata</taxon>
        <taxon>Carangaria</taxon>
        <taxon>Carangaria incertae sedis</taxon>
        <taxon>Centropomidae</taxon>
        <taxon>Lates</taxon>
    </lineage>
</organism>
<keyword evidence="7" id="KW-0479">Metal-binding</keyword>
<keyword evidence="19" id="KW-1185">Reference proteome</keyword>
<gene>
    <name evidence="18" type="primary">CACNA2D2</name>
</gene>
<dbReference type="FunFam" id="3.40.50.410:FF:000006">
    <property type="entry name" value="voltage-dependent calcium channel subunit alpha-2/delta-1 isoform X1"/>
    <property type="match status" value="1"/>
</dbReference>
<dbReference type="AlphaFoldDB" id="A0A4W6CIM4"/>
<evidence type="ECO:0000259" key="17">
    <source>
        <dbReference type="PROSITE" id="PS50234"/>
    </source>
</evidence>
<dbReference type="GO" id="GO:0005245">
    <property type="term" value="F:voltage-gated calcium channel activity"/>
    <property type="evidence" value="ECO:0007669"/>
    <property type="project" value="TreeGrafter"/>
</dbReference>
<dbReference type="GO" id="GO:0005891">
    <property type="term" value="C:voltage-gated calcium channel complex"/>
    <property type="evidence" value="ECO:0007669"/>
    <property type="project" value="TreeGrafter"/>
</dbReference>
<dbReference type="Pfam" id="PF00092">
    <property type="entry name" value="VWA"/>
    <property type="match status" value="1"/>
</dbReference>
<evidence type="ECO:0000256" key="8">
    <source>
        <dbReference type="ARBA" id="ARBA00022729"/>
    </source>
</evidence>
<evidence type="ECO:0000256" key="7">
    <source>
        <dbReference type="ARBA" id="ARBA00022723"/>
    </source>
</evidence>
<keyword evidence="11" id="KW-1133">Transmembrane helix</keyword>
<dbReference type="Gene3D" id="3.30.450.20">
    <property type="entry name" value="PAS domain"/>
    <property type="match status" value="1"/>
</dbReference>
<keyword evidence="16" id="KW-0407">Ion channel</keyword>
<keyword evidence="15" id="KW-0325">Glycoprotein</keyword>
<dbReference type="PANTHER" id="PTHR10166:SF7">
    <property type="entry name" value="VOLTAGE-DEPENDENT CALCIUM CHANNEL SUBUNIT ALPHA-2_DELTA-2"/>
    <property type="match status" value="1"/>
</dbReference>
<keyword evidence="10" id="KW-0851">Voltage-gated channel</keyword>
<dbReference type="Proteomes" id="UP000314980">
    <property type="component" value="Unassembled WGS sequence"/>
</dbReference>
<dbReference type="InterPro" id="IPR002035">
    <property type="entry name" value="VWF_A"/>
</dbReference>
<keyword evidence="9" id="KW-0106">Calcium</keyword>
<dbReference type="GeneTree" id="ENSGT00940000156238"/>
<evidence type="ECO:0000256" key="14">
    <source>
        <dbReference type="ARBA" id="ARBA00023157"/>
    </source>
</evidence>
<evidence type="ECO:0000256" key="6">
    <source>
        <dbReference type="ARBA" id="ARBA00022692"/>
    </source>
</evidence>
<comment type="subcellular location">
    <subcellularLocation>
        <location evidence="1">Membrane</location>
        <topology evidence="1">Single-pass type I membrane protein</topology>
    </subcellularLocation>
</comment>
<reference evidence="18" key="3">
    <citation type="submission" date="2025-09" db="UniProtKB">
        <authorList>
            <consortium name="Ensembl"/>
        </authorList>
    </citation>
    <scope>IDENTIFICATION</scope>
</reference>
<keyword evidence="8" id="KW-0732">Signal</keyword>
<evidence type="ECO:0000256" key="4">
    <source>
        <dbReference type="ARBA" id="ARBA00022568"/>
    </source>
</evidence>
<evidence type="ECO:0000256" key="5">
    <source>
        <dbReference type="ARBA" id="ARBA00022673"/>
    </source>
</evidence>
<dbReference type="Pfam" id="PF08473">
    <property type="entry name" value="VGCC_alpha2"/>
    <property type="match status" value="1"/>
</dbReference>
<keyword evidence="13" id="KW-0472">Membrane</keyword>
<reference evidence="18" key="2">
    <citation type="submission" date="2025-08" db="UniProtKB">
        <authorList>
            <consortium name="Ensembl"/>
        </authorList>
    </citation>
    <scope>IDENTIFICATION</scope>
</reference>
<keyword evidence="4" id="KW-0109">Calcium transport</keyword>
<dbReference type="Gene3D" id="3.40.50.410">
    <property type="entry name" value="von Willebrand factor, type A domain"/>
    <property type="match status" value="1"/>
</dbReference>
<reference evidence="19" key="1">
    <citation type="submission" date="2015-09" db="EMBL/GenBank/DDBJ databases">
        <authorList>
            <person name="Sai Rama Sridatta P."/>
        </authorList>
    </citation>
    <scope>NUCLEOTIDE SEQUENCE [LARGE SCALE GENOMIC DNA]</scope>
</reference>
<dbReference type="InterPro" id="IPR013680">
    <property type="entry name" value="VDCC_a2/dsu"/>
</dbReference>
<evidence type="ECO:0000256" key="10">
    <source>
        <dbReference type="ARBA" id="ARBA00022882"/>
    </source>
</evidence>
<dbReference type="PANTHER" id="PTHR10166">
    <property type="entry name" value="VOLTAGE-DEPENDENT CALCIUM CHANNEL SUBUNIT ALPHA-2/DELTA-RELATED"/>
    <property type="match status" value="1"/>
</dbReference>
<evidence type="ECO:0000256" key="12">
    <source>
        <dbReference type="ARBA" id="ARBA00023065"/>
    </source>
</evidence>
<evidence type="ECO:0000256" key="2">
    <source>
        <dbReference type="ARBA" id="ARBA00007060"/>
    </source>
</evidence>
<dbReference type="SMART" id="SM00327">
    <property type="entry name" value="VWA"/>
    <property type="match status" value="1"/>
</dbReference>
<keyword evidence="12" id="KW-0406">Ion transport</keyword>
<keyword evidence="5" id="KW-0107">Calcium channel</keyword>
<comment type="similarity">
    <text evidence="2">Belongs to the calcium channel subunit alpha-2/delta family.</text>
</comment>
<evidence type="ECO:0000256" key="11">
    <source>
        <dbReference type="ARBA" id="ARBA00022989"/>
    </source>
</evidence>
<dbReference type="Ensembl" id="ENSLCAT00010012120.1">
    <property type="protein sequence ID" value="ENSLCAP00010011863.1"/>
    <property type="gene ID" value="ENSLCAG00010005421.1"/>
</dbReference>
<evidence type="ECO:0000313" key="18">
    <source>
        <dbReference type="Ensembl" id="ENSLCAP00010011863.1"/>
    </source>
</evidence>
<dbReference type="GO" id="GO:0046872">
    <property type="term" value="F:metal ion binding"/>
    <property type="evidence" value="ECO:0007669"/>
    <property type="project" value="UniProtKB-KW"/>
</dbReference>
<keyword evidence="6" id="KW-0812">Transmembrane</keyword>
<evidence type="ECO:0000256" key="16">
    <source>
        <dbReference type="ARBA" id="ARBA00023303"/>
    </source>
</evidence>
<evidence type="ECO:0000256" key="9">
    <source>
        <dbReference type="ARBA" id="ARBA00022837"/>
    </source>
</evidence>
<evidence type="ECO:0000313" key="19">
    <source>
        <dbReference type="Proteomes" id="UP000314980"/>
    </source>
</evidence>
<evidence type="ECO:0000256" key="13">
    <source>
        <dbReference type="ARBA" id="ARBA00023136"/>
    </source>
</evidence>
<dbReference type="Pfam" id="PF08399">
    <property type="entry name" value="VWA_N"/>
    <property type="match status" value="1"/>
</dbReference>